<organism evidence="2 3">
    <name type="scientific">Hungatella hathewayi WAL-18680</name>
    <dbReference type="NCBI Taxonomy" id="742737"/>
    <lineage>
        <taxon>Bacteria</taxon>
        <taxon>Bacillati</taxon>
        <taxon>Bacillota</taxon>
        <taxon>Clostridia</taxon>
        <taxon>Lachnospirales</taxon>
        <taxon>Lachnospiraceae</taxon>
        <taxon>Hungatella</taxon>
    </lineage>
</organism>
<dbReference type="PATRIC" id="fig|742737.3.peg.208"/>
<dbReference type="HOGENOM" id="CLU_159191_0_0_9"/>
<sequence>MSGKRYKASYTVEASFIMAIVLSVMVSLIQFAYRQCRQTNGNMRLQEMVEVLRHRETMPGDSLALDTVPYQIEAERGMSRVSGRVEGGNWNLNIESNIYEPEEFMRLLTLVQE</sequence>
<reference evidence="2 3" key="1">
    <citation type="submission" date="2011-08" db="EMBL/GenBank/DDBJ databases">
        <title>The Genome Sequence of Clostridium hathewayi WAL-18680.</title>
        <authorList>
            <consortium name="The Broad Institute Genome Sequencing Platform"/>
            <person name="Earl A."/>
            <person name="Ward D."/>
            <person name="Feldgarden M."/>
            <person name="Gevers D."/>
            <person name="Finegold S.M."/>
            <person name="Summanen P.H."/>
            <person name="Molitoris D.R."/>
            <person name="Song M."/>
            <person name="Daigneault M."/>
            <person name="Allen-Vercoe E."/>
            <person name="Young S.K."/>
            <person name="Zeng Q."/>
            <person name="Gargeya S."/>
            <person name="Fitzgerald M."/>
            <person name="Haas B."/>
            <person name="Abouelleil A."/>
            <person name="Alvarado L."/>
            <person name="Arachchi H.M."/>
            <person name="Berlin A."/>
            <person name="Brown A."/>
            <person name="Chapman S.B."/>
            <person name="Chen Z."/>
            <person name="Dunbar C."/>
            <person name="Freedman E."/>
            <person name="Gearin G."/>
            <person name="Gellesch M."/>
            <person name="Goldberg J."/>
            <person name="Griggs A."/>
            <person name="Gujja S."/>
            <person name="Heiman D."/>
            <person name="Howarth C."/>
            <person name="Larson L."/>
            <person name="Lui A."/>
            <person name="MacDonald P.J.P."/>
            <person name="Montmayeur A."/>
            <person name="Murphy C."/>
            <person name="Neiman D."/>
            <person name="Pearson M."/>
            <person name="Priest M."/>
            <person name="Roberts A."/>
            <person name="Saif S."/>
            <person name="Shea T."/>
            <person name="Shenoy N."/>
            <person name="Sisk P."/>
            <person name="Stolte C."/>
            <person name="Sykes S."/>
            <person name="Wortman J."/>
            <person name="Nusbaum C."/>
            <person name="Birren B."/>
        </authorList>
    </citation>
    <scope>NUCLEOTIDE SEQUENCE [LARGE SCALE GENOMIC DNA]</scope>
    <source>
        <strain evidence="2 3">WAL-18680</strain>
    </source>
</reference>
<dbReference type="OrthoDB" id="1908340at2"/>
<evidence type="ECO:0000313" key="2">
    <source>
        <dbReference type="EMBL" id="EHI61763.1"/>
    </source>
</evidence>
<dbReference type="Proteomes" id="UP000005384">
    <property type="component" value="Unassembled WGS sequence"/>
</dbReference>
<proteinExistence type="predicted"/>
<keyword evidence="3" id="KW-1185">Reference proteome</keyword>
<accession>G5I9M4</accession>
<dbReference type="RefSeq" id="WP_006778196.1">
    <property type="nucleotide sequence ID" value="NZ_CP040506.1"/>
</dbReference>
<protein>
    <recommendedName>
        <fullName evidence="4">Prepilin-type N-terminal cleavage/methylation domain-containing protein</fullName>
    </recommendedName>
</protein>
<keyword evidence="1" id="KW-1133">Transmembrane helix</keyword>
<evidence type="ECO:0000313" key="3">
    <source>
        <dbReference type="Proteomes" id="UP000005384"/>
    </source>
</evidence>
<keyword evidence="1" id="KW-0812">Transmembrane</keyword>
<dbReference type="AlphaFoldDB" id="G5I9M4"/>
<feature type="transmembrane region" description="Helical" evidence="1">
    <location>
        <begin position="12"/>
        <end position="33"/>
    </location>
</feature>
<name>G5I9M4_9FIRM</name>
<dbReference type="EMBL" id="ADLN01000001">
    <property type="protein sequence ID" value="EHI61763.1"/>
    <property type="molecule type" value="Genomic_DNA"/>
</dbReference>
<comment type="caution">
    <text evidence="2">The sequence shown here is derived from an EMBL/GenBank/DDBJ whole genome shotgun (WGS) entry which is preliminary data.</text>
</comment>
<evidence type="ECO:0008006" key="4">
    <source>
        <dbReference type="Google" id="ProtNLM"/>
    </source>
</evidence>
<keyword evidence="1" id="KW-0472">Membrane</keyword>
<evidence type="ECO:0000256" key="1">
    <source>
        <dbReference type="SAM" id="Phobius"/>
    </source>
</evidence>
<gene>
    <name evidence="2" type="ORF">HMPREF9473_00214</name>
</gene>